<dbReference type="InterPro" id="IPR003706">
    <property type="entry name" value="CstA_N"/>
</dbReference>
<dbReference type="EMBL" id="AP012051">
    <property type="protein sequence ID" value="BAL80709.1"/>
    <property type="molecule type" value="Genomic_DNA"/>
</dbReference>
<feature type="transmembrane region" description="Helical" evidence="7">
    <location>
        <begin position="62"/>
        <end position="82"/>
    </location>
</feature>
<comment type="similarity">
    <text evidence="2">Belongs to the peptide transporter carbon starvation (CstA) (TC 2.A.114) family.</text>
</comment>
<reference evidence="9 10" key="1">
    <citation type="submission" date="2011-01" db="EMBL/GenBank/DDBJ databases">
        <title>Whole genome sequence of Caldisericum exile AZM16c01.</title>
        <authorList>
            <person name="Narita-Yamada S."/>
            <person name="Kawakoshi A."/>
            <person name="Nakamura S."/>
            <person name="Sasagawa M."/>
            <person name="Fukada J."/>
            <person name="Sekine M."/>
            <person name="Kato Y."/>
            <person name="Fukai R."/>
            <person name="Sasaki K."/>
            <person name="Hanamaki A."/>
            <person name="Narita H."/>
            <person name="Konno Y."/>
            <person name="Mori K."/>
            <person name="Yamazaki S."/>
            <person name="Suzuki K."/>
            <person name="Fujita N."/>
        </authorList>
    </citation>
    <scope>NUCLEOTIDE SEQUENCE [LARGE SCALE GENOMIC DNA]</scope>
    <source>
        <strain evidence="10">DSM 21853 / NBRC 104410 / AZM16c01</strain>
    </source>
</reference>
<keyword evidence="4 7" id="KW-0812">Transmembrane</keyword>
<evidence type="ECO:0000256" key="1">
    <source>
        <dbReference type="ARBA" id="ARBA00004651"/>
    </source>
</evidence>
<evidence type="ECO:0000259" key="8">
    <source>
        <dbReference type="Pfam" id="PF02554"/>
    </source>
</evidence>
<feature type="transmembrane region" description="Helical" evidence="7">
    <location>
        <begin position="494"/>
        <end position="517"/>
    </location>
</feature>
<keyword evidence="5 7" id="KW-1133">Transmembrane helix</keyword>
<sequence length="598" mass="65299">MYTTIIVLIGAIFYIALYFTYGKSIEKNVVKADASRETPAVRLRDNVDYVPANKFVLFGHHFASIAGAGPIVGPAIAVVWGWLPALLWVWFGNLFIGSVHDYLSLMASVRYDGKSIQWVAGELMGEGTKYIFELYVYFAMILVIAAFMGVFGPLANSTPEILTASLLFMVAAIVEGQLLYKTKLPFWLSSLIGVILTLLSIVLGFYFPWKVSLNALYWGQFIYIILAAALPVWFLLQPRDYLNSYILWGGVILGSIAAIISFKSFSWPAFTSFSANVVHPAVPSPFWPTVPLVIACGALSGFHSIVGSGTTSKQLDNELSGLFVGYGAMFMEGMLSTIVITSIAAYGLNIVQGFADKIAQAKPTLDAMKLSDPAYMAQYGNAIINLKTAEGKAIIGGALGLFTKSFGQLLYNSLRIPTKVGTIFGGLWASAFVLTTLDTTNRLARYAFQELVEPLKKVSVGLYEVLHNRWVASIIAAALGFYLIAYGGNAYTALWAGFAGTNQLLASIAMLTATNYVKRVQKASQGAIVLVLIPAIFLWITVFAALIWYLFKVVPVQASAIKGILGAFVVIMLILDLFLVFNFFRTYNKEYKPAKAKA</sequence>
<gene>
    <name evidence="9" type="primary">cstA</name>
    <name evidence="9" type="ordered locus">CSE_05830</name>
</gene>
<evidence type="ECO:0000313" key="10">
    <source>
        <dbReference type="Proteomes" id="UP000004793"/>
    </source>
</evidence>
<evidence type="ECO:0000256" key="4">
    <source>
        <dbReference type="ARBA" id="ARBA00022692"/>
    </source>
</evidence>
<dbReference type="KEGG" id="cex:CSE_05830"/>
<feature type="transmembrane region" description="Helical" evidence="7">
    <location>
        <begin position="563"/>
        <end position="584"/>
    </location>
</feature>
<feature type="transmembrane region" description="Helical" evidence="7">
    <location>
        <begin position="245"/>
        <end position="266"/>
    </location>
</feature>
<keyword evidence="10" id="KW-1185">Reference proteome</keyword>
<evidence type="ECO:0000256" key="7">
    <source>
        <dbReference type="SAM" id="Phobius"/>
    </source>
</evidence>
<feature type="transmembrane region" description="Helical" evidence="7">
    <location>
        <begin position="215"/>
        <end position="236"/>
    </location>
</feature>
<feature type="transmembrane region" description="Helical" evidence="7">
    <location>
        <begin position="161"/>
        <end position="180"/>
    </location>
</feature>
<dbReference type="InterPro" id="IPR051605">
    <property type="entry name" value="CstA"/>
</dbReference>
<dbReference type="PANTHER" id="PTHR30252">
    <property type="entry name" value="INNER MEMBRANE PEPTIDE TRANSPORTER"/>
    <property type="match status" value="1"/>
</dbReference>
<feature type="transmembrane region" description="Helical" evidence="7">
    <location>
        <begin position="470"/>
        <end position="488"/>
    </location>
</feature>
<feature type="transmembrane region" description="Helical" evidence="7">
    <location>
        <begin position="319"/>
        <end position="346"/>
    </location>
</feature>
<feature type="domain" description="CstA N-terminal" evidence="8">
    <location>
        <begin position="4"/>
        <end position="544"/>
    </location>
</feature>
<feature type="transmembrane region" description="Helical" evidence="7">
    <location>
        <begin position="529"/>
        <end position="551"/>
    </location>
</feature>
<feature type="transmembrane region" description="Helical" evidence="7">
    <location>
        <begin position="88"/>
        <end position="109"/>
    </location>
</feature>
<organism evidence="9 10">
    <name type="scientific">Caldisericum exile (strain DSM 21853 / NBRC 104410 / AZM16c01)</name>
    <dbReference type="NCBI Taxonomy" id="511051"/>
    <lineage>
        <taxon>Bacteria</taxon>
        <taxon>Pseudomonadati</taxon>
        <taxon>Caldisericota/Cryosericota group</taxon>
        <taxon>Caldisericota</taxon>
        <taxon>Caldisericia</taxon>
        <taxon>Caldisericales</taxon>
        <taxon>Caldisericaceae</taxon>
        <taxon>Caldisericum</taxon>
    </lineage>
</organism>
<dbReference type="GO" id="GO:0009267">
    <property type="term" value="P:cellular response to starvation"/>
    <property type="evidence" value="ECO:0007669"/>
    <property type="project" value="InterPro"/>
</dbReference>
<dbReference type="GO" id="GO:0005886">
    <property type="term" value="C:plasma membrane"/>
    <property type="evidence" value="ECO:0007669"/>
    <property type="project" value="UniProtKB-SubCell"/>
</dbReference>
<protein>
    <submittedName>
        <fullName evidence="9">Carbon starvation protein A</fullName>
    </submittedName>
</protein>
<name>A0A7U6GE36_CALEA</name>
<keyword evidence="6 7" id="KW-0472">Membrane</keyword>
<evidence type="ECO:0000313" key="9">
    <source>
        <dbReference type="EMBL" id="BAL80709.1"/>
    </source>
</evidence>
<dbReference type="OrthoDB" id="9761224at2"/>
<comment type="subcellular location">
    <subcellularLocation>
        <location evidence="1">Cell membrane</location>
        <topology evidence="1">Multi-pass membrane protein</topology>
    </subcellularLocation>
</comment>
<evidence type="ECO:0000256" key="5">
    <source>
        <dbReference type="ARBA" id="ARBA00022989"/>
    </source>
</evidence>
<feature type="transmembrane region" description="Helical" evidence="7">
    <location>
        <begin position="130"/>
        <end position="155"/>
    </location>
</feature>
<feature type="transmembrane region" description="Helical" evidence="7">
    <location>
        <begin position="6"/>
        <end position="22"/>
    </location>
</feature>
<dbReference type="Proteomes" id="UP000004793">
    <property type="component" value="Chromosome"/>
</dbReference>
<dbReference type="PANTHER" id="PTHR30252:SF0">
    <property type="entry name" value="PEPTIDE TRANSPORTER CSTA"/>
    <property type="match status" value="1"/>
</dbReference>
<proteinExistence type="inferred from homology"/>
<accession>A0A7U6GE36</accession>
<keyword evidence="3" id="KW-1003">Cell membrane</keyword>
<evidence type="ECO:0000256" key="3">
    <source>
        <dbReference type="ARBA" id="ARBA00022475"/>
    </source>
</evidence>
<feature type="transmembrane region" description="Helical" evidence="7">
    <location>
        <begin position="420"/>
        <end position="437"/>
    </location>
</feature>
<feature type="transmembrane region" description="Helical" evidence="7">
    <location>
        <begin position="286"/>
        <end position="307"/>
    </location>
</feature>
<feature type="transmembrane region" description="Helical" evidence="7">
    <location>
        <begin position="187"/>
        <end position="209"/>
    </location>
</feature>
<dbReference type="AlphaFoldDB" id="A0A7U6GE36"/>
<evidence type="ECO:0000256" key="6">
    <source>
        <dbReference type="ARBA" id="ARBA00023136"/>
    </source>
</evidence>
<dbReference type="RefSeq" id="WP_014453113.1">
    <property type="nucleotide sequence ID" value="NC_017096.1"/>
</dbReference>
<dbReference type="Pfam" id="PF02554">
    <property type="entry name" value="CstA"/>
    <property type="match status" value="1"/>
</dbReference>
<evidence type="ECO:0000256" key="2">
    <source>
        <dbReference type="ARBA" id="ARBA00007755"/>
    </source>
</evidence>